<sequence length="90" mass="9129">MAAPIIRSIVASPDTVQPGQAVQVWIDAFDPDARTITLSGSVTDANGATASATTTVTVGDPLTYELTANDPGVTIVEDPSAPGRFTVSVA</sequence>
<evidence type="ECO:0000313" key="1">
    <source>
        <dbReference type="EMBL" id="SCF42741.1"/>
    </source>
</evidence>
<dbReference type="Proteomes" id="UP000183585">
    <property type="component" value="Unassembled WGS sequence"/>
</dbReference>
<name>A0A1C5ACE7_9ACTN</name>
<proteinExistence type="predicted"/>
<organism evidence="1 2">
    <name type="scientific">Micromonospora carbonacea</name>
    <dbReference type="NCBI Taxonomy" id="47853"/>
    <lineage>
        <taxon>Bacteria</taxon>
        <taxon>Bacillati</taxon>
        <taxon>Actinomycetota</taxon>
        <taxon>Actinomycetes</taxon>
        <taxon>Micromonosporales</taxon>
        <taxon>Micromonosporaceae</taxon>
        <taxon>Micromonospora</taxon>
    </lineage>
</organism>
<gene>
    <name evidence="1" type="ORF">GA0070563_112123</name>
</gene>
<evidence type="ECO:0000313" key="2">
    <source>
        <dbReference type="Proteomes" id="UP000183585"/>
    </source>
</evidence>
<keyword evidence="2" id="KW-1185">Reference proteome</keyword>
<dbReference type="AlphaFoldDB" id="A0A1C5ACE7"/>
<dbReference type="EMBL" id="FMCT01000012">
    <property type="protein sequence ID" value="SCF42741.1"/>
    <property type="molecule type" value="Genomic_DNA"/>
</dbReference>
<protein>
    <submittedName>
        <fullName evidence="1">Uncharacterized protein</fullName>
    </submittedName>
</protein>
<accession>A0A1C5ACE7</accession>
<reference evidence="2" key="1">
    <citation type="submission" date="2016-06" db="EMBL/GenBank/DDBJ databases">
        <authorList>
            <person name="Varghese N."/>
            <person name="Submissions Spin"/>
        </authorList>
    </citation>
    <scope>NUCLEOTIDE SEQUENCE [LARGE SCALE GENOMIC DNA]</scope>
    <source>
        <strain evidence="2">DSM 43168</strain>
    </source>
</reference>